<accession>A0A8J4GDJ2</accession>
<evidence type="ECO:0000313" key="2">
    <source>
        <dbReference type="Proteomes" id="UP000722791"/>
    </source>
</evidence>
<proteinExistence type="predicted"/>
<name>A0A8J4GDJ2_9CHLO</name>
<protein>
    <submittedName>
        <fullName evidence="1">Uncharacterized protein</fullName>
    </submittedName>
</protein>
<gene>
    <name evidence="1" type="ORF">Vretimale_9409</name>
</gene>
<dbReference type="EMBL" id="BNCQ01000017">
    <property type="protein sequence ID" value="GIM04968.1"/>
    <property type="molecule type" value="Genomic_DNA"/>
</dbReference>
<dbReference type="AlphaFoldDB" id="A0A8J4GDJ2"/>
<organism evidence="1 2">
    <name type="scientific">Volvox reticuliferus</name>
    <dbReference type="NCBI Taxonomy" id="1737510"/>
    <lineage>
        <taxon>Eukaryota</taxon>
        <taxon>Viridiplantae</taxon>
        <taxon>Chlorophyta</taxon>
        <taxon>core chlorophytes</taxon>
        <taxon>Chlorophyceae</taxon>
        <taxon>CS clade</taxon>
        <taxon>Chlamydomonadales</taxon>
        <taxon>Volvocaceae</taxon>
        <taxon>Volvox</taxon>
    </lineage>
</organism>
<sequence length="115" mass="12105">MYLGPNTPYAASEGSGGAISVVPRAYIAKSTGIAAEFFKMVAVCSGGALRSLSKTKRFPGIPRWSSPNIFPGAFLKTEKFPQGPDRGEERCIAGTGEEGGRWCCGVCFTAVHTPS</sequence>
<comment type="caution">
    <text evidence="1">The sequence shown here is derived from an EMBL/GenBank/DDBJ whole genome shotgun (WGS) entry which is preliminary data.</text>
</comment>
<reference evidence="1" key="1">
    <citation type="journal article" date="2021" name="Proc. Natl. Acad. Sci. U.S.A.">
        <title>Three genomes in the algal genus Volvox reveal the fate of a haploid sex-determining region after a transition to homothallism.</title>
        <authorList>
            <person name="Yamamoto K."/>
            <person name="Hamaji T."/>
            <person name="Kawai-Toyooka H."/>
            <person name="Matsuzaki R."/>
            <person name="Takahashi F."/>
            <person name="Nishimura Y."/>
            <person name="Kawachi M."/>
            <person name="Noguchi H."/>
            <person name="Minakuchi Y."/>
            <person name="Umen J.G."/>
            <person name="Toyoda A."/>
            <person name="Nozaki H."/>
        </authorList>
    </citation>
    <scope>NUCLEOTIDE SEQUENCE</scope>
    <source>
        <strain evidence="1">NIES-3785</strain>
    </source>
</reference>
<evidence type="ECO:0000313" key="1">
    <source>
        <dbReference type="EMBL" id="GIM04968.1"/>
    </source>
</evidence>
<dbReference type="Proteomes" id="UP000722791">
    <property type="component" value="Unassembled WGS sequence"/>
</dbReference>